<dbReference type="Pfam" id="PF13801">
    <property type="entry name" value="Metal_resist"/>
    <property type="match status" value="1"/>
</dbReference>
<evidence type="ECO:0000313" key="5">
    <source>
        <dbReference type="Proteomes" id="UP000198784"/>
    </source>
</evidence>
<evidence type="ECO:0000313" key="4">
    <source>
        <dbReference type="EMBL" id="SFQ00370.1"/>
    </source>
</evidence>
<accession>A0A1I5UYR9</accession>
<dbReference type="EMBL" id="FOWX01000028">
    <property type="protein sequence ID" value="SFQ00370.1"/>
    <property type="molecule type" value="Genomic_DNA"/>
</dbReference>
<sequence>MTHASLRTALVFSLLVNVGVLAAAGWQMLPRDGLPMPSGASTSLSRHLQLSAAQLQRWHDAEVLFFTRLHASGAAIKEHRDRLIEAIFAEGPDPELIERERLAIAGLQDAQQQQVIEQLLLERNILTAEQRQRLAQLLTQQPVGPSGFESLHRE</sequence>
<dbReference type="STRING" id="289003.SAMN05216190_1286"/>
<name>A0A1I5UYR9_9PSED</name>
<keyword evidence="5" id="KW-1185">Reference proteome</keyword>
<evidence type="ECO:0000256" key="1">
    <source>
        <dbReference type="ARBA" id="ARBA00044945"/>
    </source>
</evidence>
<dbReference type="Gene3D" id="1.20.120.1490">
    <property type="match status" value="1"/>
</dbReference>
<dbReference type="AlphaFoldDB" id="A0A1I5UYR9"/>
<dbReference type="InterPro" id="IPR025961">
    <property type="entry name" value="Metal_resist"/>
</dbReference>
<organism evidence="4 5">
    <name type="scientific">Pseudomonas borbori</name>
    <dbReference type="NCBI Taxonomy" id="289003"/>
    <lineage>
        <taxon>Bacteria</taxon>
        <taxon>Pseudomonadati</taxon>
        <taxon>Pseudomonadota</taxon>
        <taxon>Gammaproteobacteria</taxon>
        <taxon>Pseudomonadales</taxon>
        <taxon>Pseudomonadaceae</taxon>
        <taxon>Pseudomonas</taxon>
    </lineage>
</organism>
<proteinExistence type="inferred from homology"/>
<evidence type="ECO:0000256" key="2">
    <source>
        <dbReference type="ARBA" id="ARBA00044983"/>
    </source>
</evidence>
<comment type="similarity">
    <text evidence="1">Belongs to the ZraP family.</text>
</comment>
<evidence type="ECO:0000256" key="3">
    <source>
        <dbReference type="ARBA" id="ARBA00045001"/>
    </source>
</evidence>
<dbReference type="Proteomes" id="UP000198784">
    <property type="component" value="Unassembled WGS sequence"/>
</dbReference>
<dbReference type="RefSeq" id="WP_090503752.1">
    <property type="nucleotide sequence ID" value="NZ_FOWX01000028.1"/>
</dbReference>
<dbReference type="OrthoDB" id="8776540at2"/>
<gene>
    <name evidence="4" type="ORF">SAMN05216190_1286</name>
</gene>
<reference evidence="5" key="1">
    <citation type="submission" date="2016-10" db="EMBL/GenBank/DDBJ databases">
        <authorList>
            <person name="Varghese N."/>
            <person name="Submissions S."/>
        </authorList>
    </citation>
    <scope>NUCLEOTIDE SEQUENCE [LARGE SCALE GENOMIC DNA]</scope>
    <source>
        <strain evidence="5">DSM 17834</strain>
    </source>
</reference>
<protein>
    <recommendedName>
        <fullName evidence="2">Signaling pathway modulator ZraP</fullName>
    </recommendedName>
    <alternativeName>
        <fullName evidence="3">Zinc resistance-associated protein</fullName>
    </alternativeName>
</protein>